<comment type="similarity">
    <text evidence="3">Belongs to the cytochrome P450 family.</text>
</comment>
<gene>
    <name evidence="9" type="ORF">B4U79_03155</name>
    <name evidence="10" type="ORF">B4U79_06370</name>
</gene>
<evidence type="ECO:0000256" key="1">
    <source>
        <dbReference type="ARBA" id="ARBA00001971"/>
    </source>
</evidence>
<dbReference type="GO" id="GO:0005789">
    <property type="term" value="C:endoplasmic reticulum membrane"/>
    <property type="evidence" value="ECO:0007669"/>
    <property type="project" value="UniProtKB-SubCell"/>
</dbReference>
<dbReference type="GO" id="GO:0005506">
    <property type="term" value="F:iron ion binding"/>
    <property type="evidence" value="ECO:0007669"/>
    <property type="project" value="InterPro"/>
</dbReference>
<evidence type="ECO:0000256" key="3">
    <source>
        <dbReference type="ARBA" id="ARBA00010617"/>
    </source>
</evidence>
<dbReference type="SUPFAM" id="SSF48264">
    <property type="entry name" value="Cytochrome P450"/>
    <property type="match status" value="1"/>
</dbReference>
<evidence type="ECO:0000256" key="5">
    <source>
        <dbReference type="ARBA" id="ARBA00022824"/>
    </source>
</evidence>
<evidence type="ECO:0000313" key="10">
    <source>
        <dbReference type="EMBL" id="RWS01153.1"/>
    </source>
</evidence>
<keyword evidence="11" id="KW-1185">Reference proteome</keyword>
<keyword evidence="8" id="KW-0472">Membrane</keyword>
<evidence type="ECO:0000313" key="11">
    <source>
        <dbReference type="Proteomes" id="UP000285301"/>
    </source>
</evidence>
<comment type="caution">
    <text evidence="9">The sequence shown here is derived from an EMBL/GenBank/DDBJ whole genome shotgun (WGS) entry which is preliminary data.</text>
</comment>
<dbReference type="STRING" id="1965070.A0A3S3NEH7"/>
<dbReference type="GO" id="GO:0016705">
    <property type="term" value="F:oxidoreductase activity, acting on paired donors, with incorporation or reduction of molecular oxygen"/>
    <property type="evidence" value="ECO:0007669"/>
    <property type="project" value="InterPro"/>
</dbReference>
<keyword evidence="7" id="KW-0503">Monooxygenase</keyword>
<evidence type="ECO:0000256" key="7">
    <source>
        <dbReference type="ARBA" id="ARBA00023033"/>
    </source>
</evidence>
<keyword evidence="5" id="KW-0256">Endoplasmic reticulum</keyword>
<feature type="non-terminal residue" evidence="9">
    <location>
        <position position="1"/>
    </location>
</feature>
<dbReference type="AlphaFoldDB" id="A0A3S3NEH7"/>
<reference evidence="9" key="2">
    <citation type="submission" date="2018-11" db="EMBL/GenBank/DDBJ databases">
        <title>Trombidioid mite genomics.</title>
        <authorList>
            <person name="Dong X."/>
        </authorList>
    </citation>
    <scope>NUCLEOTIDE SEQUENCE</scope>
    <source>
        <strain evidence="9">UoL-WK</strain>
    </source>
</reference>
<organism evidence="9 11">
    <name type="scientific">Dinothrombium tinctorium</name>
    <dbReference type="NCBI Taxonomy" id="1965070"/>
    <lineage>
        <taxon>Eukaryota</taxon>
        <taxon>Metazoa</taxon>
        <taxon>Ecdysozoa</taxon>
        <taxon>Arthropoda</taxon>
        <taxon>Chelicerata</taxon>
        <taxon>Arachnida</taxon>
        <taxon>Acari</taxon>
        <taxon>Acariformes</taxon>
        <taxon>Trombidiformes</taxon>
        <taxon>Prostigmata</taxon>
        <taxon>Anystina</taxon>
        <taxon>Parasitengona</taxon>
        <taxon>Trombidioidea</taxon>
        <taxon>Trombidiidae</taxon>
        <taxon>Dinothrombium</taxon>
    </lineage>
</organism>
<keyword evidence="4" id="KW-0349">Heme</keyword>
<reference evidence="9 11" key="1">
    <citation type="journal article" date="2018" name="Gigascience">
        <title>Genomes of trombidid mites reveal novel predicted allergens and laterally-transferred genes associated with secondary metabolism.</title>
        <authorList>
            <person name="Dong X."/>
            <person name="Chaisiri K."/>
            <person name="Xia D."/>
            <person name="Armstrong S.D."/>
            <person name="Fang Y."/>
            <person name="Donnelly M.J."/>
            <person name="Kadowaki T."/>
            <person name="McGarry J.W."/>
            <person name="Darby A.C."/>
            <person name="Makepeace B.L."/>
        </authorList>
    </citation>
    <scope>NUCLEOTIDE SEQUENCE [LARGE SCALE GENOMIC DNA]</scope>
    <source>
        <strain evidence="9">UoL-WK</strain>
    </source>
</reference>
<dbReference type="OrthoDB" id="6432911at2759"/>
<evidence type="ECO:0000313" key="9">
    <source>
        <dbReference type="EMBL" id="RWS01040.1"/>
    </source>
</evidence>
<dbReference type="Gene3D" id="1.10.630.10">
    <property type="entry name" value="Cytochrome P450"/>
    <property type="match status" value="1"/>
</dbReference>
<dbReference type="InterPro" id="IPR050196">
    <property type="entry name" value="Cytochrome_P450_Monoox"/>
</dbReference>
<evidence type="ECO:0000256" key="2">
    <source>
        <dbReference type="ARBA" id="ARBA00004586"/>
    </source>
</evidence>
<keyword evidence="6" id="KW-0408">Iron</keyword>
<keyword evidence="4" id="KW-0479">Metal-binding</keyword>
<dbReference type="InterPro" id="IPR001128">
    <property type="entry name" value="Cyt_P450"/>
</dbReference>
<dbReference type="PANTHER" id="PTHR24291">
    <property type="entry name" value="CYTOCHROME P450 FAMILY 4"/>
    <property type="match status" value="1"/>
</dbReference>
<feature type="non-terminal residue" evidence="9">
    <location>
        <position position="277"/>
    </location>
</feature>
<comment type="cofactor">
    <cofactor evidence="1">
        <name>heme</name>
        <dbReference type="ChEBI" id="CHEBI:30413"/>
    </cofactor>
</comment>
<dbReference type="InterPro" id="IPR036396">
    <property type="entry name" value="Cyt_P450_sf"/>
</dbReference>
<protein>
    <submittedName>
        <fullName evidence="9">Cytochrome P450 4V2-like protein</fullName>
    </submittedName>
</protein>
<dbReference type="GO" id="GO:0004497">
    <property type="term" value="F:monooxygenase activity"/>
    <property type="evidence" value="ECO:0007669"/>
    <property type="project" value="UniProtKB-KW"/>
</dbReference>
<comment type="subcellular location">
    <subcellularLocation>
        <location evidence="2">Endoplasmic reticulum membrane</location>
    </subcellularLocation>
</comment>
<accession>A0A3S3NEH7</accession>
<proteinExistence type="inferred from homology"/>
<dbReference type="Proteomes" id="UP000285301">
    <property type="component" value="Unassembled WGS sequence"/>
</dbReference>
<dbReference type="GO" id="GO:0020037">
    <property type="term" value="F:heme binding"/>
    <property type="evidence" value="ECO:0007669"/>
    <property type="project" value="InterPro"/>
</dbReference>
<evidence type="ECO:0000256" key="6">
    <source>
        <dbReference type="ARBA" id="ARBA00023004"/>
    </source>
</evidence>
<keyword evidence="7" id="KW-0560">Oxidoreductase</keyword>
<dbReference type="PANTHER" id="PTHR24291:SF189">
    <property type="entry name" value="CYTOCHROME P450 4C3-RELATED"/>
    <property type="match status" value="1"/>
</dbReference>
<evidence type="ECO:0000256" key="8">
    <source>
        <dbReference type="ARBA" id="ARBA00023136"/>
    </source>
</evidence>
<dbReference type="Pfam" id="PF00067">
    <property type="entry name" value="p450"/>
    <property type="match status" value="1"/>
</dbReference>
<evidence type="ECO:0000256" key="4">
    <source>
        <dbReference type="ARBA" id="ARBA00022617"/>
    </source>
</evidence>
<sequence length="277" mass="32110">VQEALDHLAALFRTQGLFRGRFACYDFVILVNAETAEALLSSNQVLQKAIEYTMFKPWLNTGLLTSEPKKWKKRRKLLTPSFHFRILKYFISIIDFHSNVLVEKLKNASEEAIDLVKCIPLAMLDTICETAMGVSLEAQKCQESEYINAVLEASELLLERFFRLDYISDFLYFRTKAGKRFKQVAELMRNFTLYVINKRKKSLIEERQAGKTEKERDTSIFFGSTKKKTLFMDLLLQLHLETLKPDGSSDFNLEDIREEVDTFMFEGFDTTSSAITK</sequence>
<dbReference type="EMBL" id="NCKU01009964">
    <property type="protein sequence ID" value="RWS01040.1"/>
    <property type="molecule type" value="Genomic_DNA"/>
</dbReference>
<name>A0A3S3NEH7_9ACAR</name>
<dbReference type="EMBL" id="NCKU01009757">
    <property type="protein sequence ID" value="RWS01153.1"/>
    <property type="molecule type" value="Genomic_DNA"/>
</dbReference>